<dbReference type="GO" id="GO:0052689">
    <property type="term" value="F:carboxylic ester hydrolase activity"/>
    <property type="evidence" value="ECO:0007669"/>
    <property type="project" value="TreeGrafter"/>
</dbReference>
<evidence type="ECO:0000313" key="4">
    <source>
        <dbReference type="EMBL" id="SFF75747.1"/>
    </source>
</evidence>
<accession>A0A1I2LE46</accession>
<name>A0A1I2LE46_9ACTN</name>
<gene>
    <name evidence="4" type="ORF">SAMN05216251_12787</name>
</gene>
<dbReference type="STRING" id="380248.SAMN05216251_12787"/>
<feature type="active site" description="Charge relay system" evidence="1">
    <location>
        <position position="305"/>
    </location>
</feature>
<feature type="active site" description="Nucleophile" evidence="1">
    <location>
        <position position="190"/>
    </location>
</feature>
<dbReference type="PANTHER" id="PTHR40111:SF1">
    <property type="entry name" value="CEPHALOSPORIN-C DEACETYLASE"/>
    <property type="match status" value="1"/>
</dbReference>
<proteinExistence type="predicted"/>
<dbReference type="Pfam" id="PF05448">
    <property type="entry name" value="AXE1"/>
    <property type="match status" value="1"/>
</dbReference>
<sequence>MPLFDLPLDDLRLYRPARDEPDDFDAFWQRTLDEARARALPPHFEPHDAALSTVTVENCVFSGWGGHRIRAWVLLPTTAGKGPHPCVISYLGYNNGRGMPYEHLVWPAAGWAALIMDTRGQGAVNCRTAGATPDPYGGTHAEGNGFVTRGLLDPETYYYRRVITDAVLAVDTAAAHPAIDASRLVVRGESQGGGIATAVAALYPGVRAALVDTPFLSHFRRAVILTDRNPYREIADFLATQHGAEDQAFRTLSYVDGVNFAARTDVPVLHSVGLMDATCPPSTVFAAHNHWKGPKRIKVYPWNDHEGGAAHHSEVQLRYLKTL</sequence>
<dbReference type="GO" id="GO:0005976">
    <property type="term" value="P:polysaccharide metabolic process"/>
    <property type="evidence" value="ECO:0007669"/>
    <property type="project" value="TreeGrafter"/>
</dbReference>
<organism evidence="4 5">
    <name type="scientific">Actinacidiphila alni</name>
    <dbReference type="NCBI Taxonomy" id="380248"/>
    <lineage>
        <taxon>Bacteria</taxon>
        <taxon>Bacillati</taxon>
        <taxon>Actinomycetota</taxon>
        <taxon>Actinomycetes</taxon>
        <taxon>Kitasatosporales</taxon>
        <taxon>Streptomycetaceae</taxon>
        <taxon>Actinacidiphila</taxon>
    </lineage>
</organism>
<dbReference type="AlphaFoldDB" id="A0A1I2LE46"/>
<dbReference type="PANTHER" id="PTHR40111">
    <property type="entry name" value="CEPHALOSPORIN-C DEACETYLASE"/>
    <property type="match status" value="1"/>
</dbReference>
<feature type="domain" description="Acetyl xylan esterase" evidence="3">
    <location>
        <begin position="1"/>
        <end position="322"/>
    </location>
</feature>
<evidence type="ECO:0000313" key="5">
    <source>
        <dbReference type="Proteomes" id="UP000199323"/>
    </source>
</evidence>
<dbReference type="EMBL" id="FONG01000027">
    <property type="protein sequence ID" value="SFF75747.1"/>
    <property type="molecule type" value="Genomic_DNA"/>
</dbReference>
<dbReference type="InterPro" id="IPR039069">
    <property type="entry name" value="CE7"/>
</dbReference>
<dbReference type="Proteomes" id="UP000199323">
    <property type="component" value="Unassembled WGS sequence"/>
</dbReference>
<reference evidence="4 5" key="1">
    <citation type="submission" date="2016-10" db="EMBL/GenBank/DDBJ databases">
        <authorList>
            <person name="de Groot N.N."/>
        </authorList>
    </citation>
    <scope>NUCLEOTIDE SEQUENCE [LARGE SCALE GENOMIC DNA]</scope>
    <source>
        <strain evidence="4 5">CGMCC 4.3510</strain>
    </source>
</reference>
<protein>
    <submittedName>
        <fullName evidence="4">Cephalosporin-C deacetylase</fullName>
    </submittedName>
</protein>
<feature type="active site" description="Charge relay system" evidence="1">
    <location>
        <position position="276"/>
    </location>
</feature>
<dbReference type="RefSeq" id="WP_093717254.1">
    <property type="nucleotide sequence ID" value="NZ_FONG01000027.1"/>
</dbReference>
<evidence type="ECO:0000259" key="3">
    <source>
        <dbReference type="Pfam" id="PF05448"/>
    </source>
</evidence>
<dbReference type="SUPFAM" id="SSF53474">
    <property type="entry name" value="alpha/beta-Hydrolases"/>
    <property type="match status" value="1"/>
</dbReference>
<dbReference type="InterPro" id="IPR029058">
    <property type="entry name" value="AB_hydrolase_fold"/>
</dbReference>
<feature type="binding site" evidence="2">
    <location>
        <position position="93"/>
    </location>
    <ligand>
        <name>substrate</name>
    </ligand>
</feature>
<dbReference type="InterPro" id="IPR008391">
    <property type="entry name" value="AXE1_dom"/>
</dbReference>
<dbReference type="OrthoDB" id="9770528at2"/>
<keyword evidence="5" id="KW-1185">Reference proteome</keyword>
<dbReference type="Gene3D" id="3.40.50.1820">
    <property type="entry name" value="alpha/beta hydrolase"/>
    <property type="match status" value="1"/>
</dbReference>
<evidence type="ECO:0000256" key="2">
    <source>
        <dbReference type="PIRSR" id="PIRSR639069-2"/>
    </source>
</evidence>
<evidence type="ECO:0000256" key="1">
    <source>
        <dbReference type="PIRSR" id="PIRSR639069-1"/>
    </source>
</evidence>